<protein>
    <submittedName>
        <fullName evidence="1">Uncharacterized protein</fullName>
    </submittedName>
</protein>
<dbReference type="AlphaFoldDB" id="A0AAD5KHW1"/>
<keyword evidence="2" id="KW-1185">Reference proteome</keyword>
<evidence type="ECO:0000313" key="2">
    <source>
        <dbReference type="Proteomes" id="UP000820818"/>
    </source>
</evidence>
<dbReference type="Proteomes" id="UP000820818">
    <property type="component" value="Linkage Group LG9"/>
</dbReference>
<organism evidence="1 2">
    <name type="scientific">Daphnia sinensis</name>
    <dbReference type="NCBI Taxonomy" id="1820382"/>
    <lineage>
        <taxon>Eukaryota</taxon>
        <taxon>Metazoa</taxon>
        <taxon>Ecdysozoa</taxon>
        <taxon>Arthropoda</taxon>
        <taxon>Crustacea</taxon>
        <taxon>Branchiopoda</taxon>
        <taxon>Diplostraca</taxon>
        <taxon>Cladocera</taxon>
        <taxon>Anomopoda</taxon>
        <taxon>Daphniidae</taxon>
        <taxon>Daphnia</taxon>
        <taxon>Daphnia similis group</taxon>
    </lineage>
</organism>
<proteinExistence type="predicted"/>
<comment type="caution">
    <text evidence="1">The sequence shown here is derived from an EMBL/GenBank/DDBJ whole genome shotgun (WGS) entry which is preliminary data.</text>
</comment>
<gene>
    <name evidence="1" type="ORF">GHT06_020545</name>
</gene>
<sequence length="75" mass="8479">MRLAVPYIMKETELKESWCVIPPVTITTSITLLSNEHLLVDKSINMSQPTSLDLDDDKNGVVDNGIHVHHRARQL</sequence>
<accession>A0AAD5KHW1</accession>
<evidence type="ECO:0000313" key="1">
    <source>
        <dbReference type="EMBL" id="KAI9552672.1"/>
    </source>
</evidence>
<dbReference type="EMBL" id="WJBH02000009">
    <property type="protein sequence ID" value="KAI9552672.1"/>
    <property type="molecule type" value="Genomic_DNA"/>
</dbReference>
<name>A0AAD5KHW1_9CRUS</name>
<reference evidence="1 2" key="1">
    <citation type="submission" date="2022-05" db="EMBL/GenBank/DDBJ databases">
        <title>A multi-omics perspective on studying reproductive biology in Daphnia sinensis.</title>
        <authorList>
            <person name="Jia J."/>
        </authorList>
    </citation>
    <scope>NUCLEOTIDE SEQUENCE [LARGE SCALE GENOMIC DNA]</scope>
    <source>
        <strain evidence="1 2">WSL</strain>
    </source>
</reference>